<reference evidence="1" key="1">
    <citation type="submission" date="2018-02" db="EMBL/GenBank/DDBJ databases">
        <title>Rhizophora mucronata_Transcriptome.</title>
        <authorList>
            <person name="Meera S.P."/>
            <person name="Sreeshan A."/>
            <person name="Augustine A."/>
        </authorList>
    </citation>
    <scope>NUCLEOTIDE SEQUENCE</scope>
    <source>
        <tissue evidence="1">Leaf</tissue>
    </source>
</reference>
<accession>A0A2P2PDM3</accession>
<dbReference type="AlphaFoldDB" id="A0A2P2PDM3"/>
<name>A0A2P2PDM3_RHIMU</name>
<protein>
    <submittedName>
        <fullName evidence="1">Uncharacterized protein</fullName>
    </submittedName>
</protein>
<proteinExistence type="predicted"/>
<organism evidence="1">
    <name type="scientific">Rhizophora mucronata</name>
    <name type="common">Asiatic mangrove</name>
    <dbReference type="NCBI Taxonomy" id="61149"/>
    <lineage>
        <taxon>Eukaryota</taxon>
        <taxon>Viridiplantae</taxon>
        <taxon>Streptophyta</taxon>
        <taxon>Embryophyta</taxon>
        <taxon>Tracheophyta</taxon>
        <taxon>Spermatophyta</taxon>
        <taxon>Magnoliopsida</taxon>
        <taxon>eudicotyledons</taxon>
        <taxon>Gunneridae</taxon>
        <taxon>Pentapetalae</taxon>
        <taxon>rosids</taxon>
        <taxon>fabids</taxon>
        <taxon>Malpighiales</taxon>
        <taxon>Rhizophoraceae</taxon>
        <taxon>Rhizophora</taxon>
    </lineage>
</organism>
<dbReference type="EMBL" id="GGEC01072353">
    <property type="protein sequence ID" value="MBX52837.1"/>
    <property type="molecule type" value="Transcribed_RNA"/>
</dbReference>
<sequence>MSFMAIVMLSMFCDRFHVNPRRSNSLLLYPFLFIIMRQ</sequence>
<evidence type="ECO:0000313" key="1">
    <source>
        <dbReference type="EMBL" id="MBX52837.1"/>
    </source>
</evidence>